<dbReference type="EMBL" id="CH991545">
    <property type="protein sequence ID" value="EDQ91631.1"/>
    <property type="molecule type" value="Genomic_DNA"/>
</dbReference>
<feature type="coiled-coil region" evidence="3">
    <location>
        <begin position="382"/>
        <end position="489"/>
    </location>
</feature>
<dbReference type="Gene3D" id="1.10.238.10">
    <property type="entry name" value="EF-hand"/>
    <property type="match status" value="1"/>
</dbReference>
<name>A9UUA2_MONBE</name>
<dbReference type="InterPro" id="IPR018247">
    <property type="entry name" value="EF_Hand_1_Ca_BS"/>
</dbReference>
<dbReference type="AlphaFoldDB" id="A9UUA2"/>
<keyword evidence="1" id="KW-0106">Calcium</keyword>
<feature type="domain" description="EF-hand" evidence="4">
    <location>
        <begin position="6"/>
        <end position="41"/>
    </location>
</feature>
<proteinExistence type="predicted"/>
<keyword evidence="2 3" id="KW-0175">Coiled coil</keyword>
<reference evidence="6 7" key="1">
    <citation type="journal article" date="2008" name="Nature">
        <title>The genome of the choanoflagellate Monosiga brevicollis and the origin of metazoans.</title>
        <authorList>
            <consortium name="JGI Sequencing"/>
            <person name="King N."/>
            <person name="Westbrook M.J."/>
            <person name="Young S.L."/>
            <person name="Kuo A."/>
            <person name="Abedin M."/>
            <person name="Chapman J."/>
            <person name="Fairclough S."/>
            <person name="Hellsten U."/>
            <person name="Isogai Y."/>
            <person name="Letunic I."/>
            <person name="Marr M."/>
            <person name="Pincus D."/>
            <person name="Putnam N."/>
            <person name="Rokas A."/>
            <person name="Wright K.J."/>
            <person name="Zuzow R."/>
            <person name="Dirks W."/>
            <person name="Good M."/>
            <person name="Goodstein D."/>
            <person name="Lemons D."/>
            <person name="Li W."/>
            <person name="Lyons J.B."/>
            <person name="Morris A."/>
            <person name="Nichols S."/>
            <person name="Richter D.J."/>
            <person name="Salamov A."/>
            <person name="Bork P."/>
            <person name="Lim W.A."/>
            <person name="Manning G."/>
            <person name="Miller W.T."/>
            <person name="McGinnis W."/>
            <person name="Shapiro H."/>
            <person name="Tjian R."/>
            <person name="Grigoriev I.V."/>
            <person name="Rokhsar D."/>
        </authorList>
    </citation>
    <scope>NUCLEOTIDE SEQUENCE [LARGE SCALE GENOMIC DNA]</scope>
    <source>
        <strain evidence="7">MX1 / ATCC 50154</strain>
    </source>
</reference>
<organism evidence="6 7">
    <name type="scientific">Monosiga brevicollis</name>
    <name type="common">Choanoflagellate</name>
    <dbReference type="NCBI Taxonomy" id="81824"/>
    <lineage>
        <taxon>Eukaryota</taxon>
        <taxon>Choanoflagellata</taxon>
        <taxon>Craspedida</taxon>
        <taxon>Salpingoecidae</taxon>
        <taxon>Monosiga</taxon>
    </lineage>
</organism>
<evidence type="ECO:0008006" key="8">
    <source>
        <dbReference type="Google" id="ProtNLM"/>
    </source>
</evidence>
<dbReference type="InterPro" id="IPR002048">
    <property type="entry name" value="EF_hand_dom"/>
</dbReference>
<dbReference type="PANTHER" id="PTHR32083">
    <property type="entry name" value="CILIA AND FLAGELLA-ASSOCIATED PROTEIN 58-RELATED"/>
    <property type="match status" value="1"/>
</dbReference>
<dbReference type="KEGG" id="mbr:MONBRDRAFT_23731"/>
<dbReference type="SUPFAM" id="SSF74924">
    <property type="entry name" value="Cap-Gly domain"/>
    <property type="match status" value="1"/>
</dbReference>
<evidence type="ECO:0000313" key="6">
    <source>
        <dbReference type="EMBL" id="EDQ91631.1"/>
    </source>
</evidence>
<feature type="coiled-coil region" evidence="3">
    <location>
        <begin position="521"/>
        <end position="555"/>
    </location>
</feature>
<dbReference type="PROSITE" id="PS00018">
    <property type="entry name" value="EF_HAND_1"/>
    <property type="match status" value="1"/>
</dbReference>
<protein>
    <recommendedName>
        <fullName evidence="8">CAP-Gly domain-containing protein</fullName>
    </recommendedName>
</protein>
<dbReference type="GeneID" id="5889244"/>
<evidence type="ECO:0000313" key="7">
    <source>
        <dbReference type="Proteomes" id="UP000001357"/>
    </source>
</evidence>
<evidence type="ECO:0000256" key="3">
    <source>
        <dbReference type="SAM" id="Coils"/>
    </source>
</evidence>
<feature type="coiled-coil region" evidence="3">
    <location>
        <begin position="301"/>
        <end position="342"/>
    </location>
</feature>
<dbReference type="SUPFAM" id="SSF47473">
    <property type="entry name" value="EF-hand"/>
    <property type="match status" value="1"/>
</dbReference>
<dbReference type="InParanoid" id="A9UUA2"/>
<sequence length="706" mass="77229">MAQNEQITRRVRDIFVAYDRDGDGKLELLELQSALLSLPTALRLSQEDLDNLCKAIGLGNSEATIGIDHILANLCTHLVSTLGSRPEQKQAPWIEFYHPTEGPAFLHLVKGTVSLTTPDDFVLTRDDIVADAVLTHFAKRDTEGFGVIPVTILSVDLQTQELGLFLQANEVEAILAAHPAEPDGNTINYSSLAPAVCDYIMQLYAGRDAHPGHWARLHTHHHGTYWFNKMTGVTQTDVPVEVLTAAQGAPGGFIPNIVDEKLVAKLNEALQLSNNAVAAAASASGVAQQNASSASAGAEEIARHLAEIQQLRTTNAELQTRVTQLEDHISQLKAENTILSSQLAGKTQECDSLRQGQNKEQADMSGIIAERNQLRQDKAQLLQSHKAKAGNLEASLAQANETKKTLQSRVTELEAENKNLQQALAAASASVTAARDQLSTSESRLGTVNDLEADKAKLHKQLQDARALSEERQRQLAIARRQLKDFQAENVSMSKGQAHLSQTQQELEALQTAMETTKAFLATKTKLISNKQARIRELEDQVAQLEAQDKRRQKVLEDLVKRTASMHSRHDRGAHNELEELVYGDRARPASASPNPKAQAQDEVAKCSIKVGDRVTVPGPRGAVTASACSAVVKYVGRLDNDVPDYNLYIGVKLDDPISDTDGLFKGKRYFTCPDNHGHFCPVDDVLQVVSSRGKRKSTRRENGRS</sequence>
<accession>A9UUA2</accession>
<dbReference type="InterPro" id="IPR000938">
    <property type="entry name" value="CAP-Gly_domain"/>
</dbReference>
<evidence type="ECO:0000259" key="4">
    <source>
        <dbReference type="PROSITE" id="PS50222"/>
    </source>
</evidence>
<dbReference type="Proteomes" id="UP000001357">
    <property type="component" value="Unassembled WGS sequence"/>
</dbReference>
<dbReference type="eggNOG" id="KOG4568">
    <property type="taxonomic scope" value="Eukaryota"/>
</dbReference>
<dbReference type="PANTHER" id="PTHR32083:SF48">
    <property type="entry name" value="TRANS-GOLGI NETWORK-LOCALIZED SYP41-INTERACTING PROTEIN 1"/>
    <property type="match status" value="1"/>
</dbReference>
<dbReference type="GO" id="GO:0005509">
    <property type="term" value="F:calcium ion binding"/>
    <property type="evidence" value="ECO:0007669"/>
    <property type="project" value="InterPro"/>
</dbReference>
<dbReference type="Pfam" id="PF01302">
    <property type="entry name" value="CAP_GLY"/>
    <property type="match status" value="1"/>
</dbReference>
<evidence type="ECO:0000256" key="1">
    <source>
        <dbReference type="ARBA" id="ARBA00022837"/>
    </source>
</evidence>
<dbReference type="STRING" id="81824.A9UUA2"/>
<dbReference type="Gene3D" id="2.30.30.190">
    <property type="entry name" value="CAP Gly-rich-like domain"/>
    <property type="match status" value="1"/>
</dbReference>
<dbReference type="OMA" id="HNDHRLY"/>
<gene>
    <name evidence="6" type="ORF">MONBRDRAFT_23731</name>
</gene>
<dbReference type="PROSITE" id="PS50222">
    <property type="entry name" value="EF_HAND_2"/>
    <property type="match status" value="1"/>
</dbReference>
<dbReference type="SMART" id="SM01052">
    <property type="entry name" value="CAP_GLY"/>
    <property type="match status" value="1"/>
</dbReference>
<keyword evidence="7" id="KW-1185">Reference proteome</keyword>
<dbReference type="PROSITE" id="PS50245">
    <property type="entry name" value="CAP_GLY_2"/>
    <property type="match status" value="1"/>
</dbReference>
<evidence type="ECO:0000259" key="5">
    <source>
        <dbReference type="PROSITE" id="PS50245"/>
    </source>
</evidence>
<dbReference type="InterPro" id="IPR011992">
    <property type="entry name" value="EF-hand-dom_pair"/>
</dbReference>
<feature type="domain" description="CAP-Gly" evidence="5">
    <location>
        <begin position="648"/>
        <end position="682"/>
    </location>
</feature>
<dbReference type="InterPro" id="IPR036859">
    <property type="entry name" value="CAP-Gly_dom_sf"/>
</dbReference>
<evidence type="ECO:0000256" key="2">
    <source>
        <dbReference type="ARBA" id="ARBA00023054"/>
    </source>
</evidence>
<dbReference type="RefSeq" id="XP_001744053.1">
    <property type="nucleotide sequence ID" value="XM_001744001.1"/>
</dbReference>